<dbReference type="EMBL" id="UZAH01028803">
    <property type="protein sequence ID" value="VDP02450.1"/>
    <property type="molecule type" value="Genomic_DNA"/>
</dbReference>
<accession>A0A3P8AFG5</accession>
<sequence length="157" mass="17500">MAWSSGVRQALSVYLSQQEVQVGRHEQWRSGFSSPVGAAPEVARSSLSGVSSAASEVTNEESLVLFSGHSVSDINLPSTSKEQQLEYEQFFDEPRTKNFLDVSAFRRLLFTLSLLLVSLLLSRRSRYTPSSSLHMVSSVLHTFFARVRSLIVRGDCR</sequence>
<evidence type="ECO:0000313" key="2">
    <source>
        <dbReference type="Proteomes" id="UP000050761"/>
    </source>
</evidence>
<keyword evidence="2" id="KW-1185">Reference proteome</keyword>
<organism evidence="2 3">
    <name type="scientific">Heligmosomoides polygyrus</name>
    <name type="common">Parasitic roundworm</name>
    <dbReference type="NCBI Taxonomy" id="6339"/>
    <lineage>
        <taxon>Eukaryota</taxon>
        <taxon>Metazoa</taxon>
        <taxon>Ecdysozoa</taxon>
        <taxon>Nematoda</taxon>
        <taxon>Chromadorea</taxon>
        <taxon>Rhabditida</taxon>
        <taxon>Rhabditina</taxon>
        <taxon>Rhabditomorpha</taxon>
        <taxon>Strongyloidea</taxon>
        <taxon>Heligmosomidae</taxon>
        <taxon>Heligmosomoides</taxon>
    </lineage>
</organism>
<name>A0A183G243_HELPZ</name>
<evidence type="ECO:0000313" key="1">
    <source>
        <dbReference type="EMBL" id="VDP02450.1"/>
    </source>
</evidence>
<evidence type="ECO:0000313" key="3">
    <source>
        <dbReference type="WBParaSite" id="HPBE_0001533501-mRNA-1"/>
    </source>
</evidence>
<dbReference type="Proteomes" id="UP000050761">
    <property type="component" value="Unassembled WGS sequence"/>
</dbReference>
<dbReference type="OrthoDB" id="10469679at2759"/>
<proteinExistence type="predicted"/>
<gene>
    <name evidence="1" type="ORF">HPBE_LOCUS15334</name>
</gene>
<reference evidence="1 2" key="1">
    <citation type="submission" date="2018-11" db="EMBL/GenBank/DDBJ databases">
        <authorList>
            <consortium name="Pathogen Informatics"/>
        </authorList>
    </citation>
    <scope>NUCLEOTIDE SEQUENCE [LARGE SCALE GENOMIC DNA]</scope>
</reference>
<accession>A0A183G243</accession>
<protein>
    <submittedName>
        <fullName evidence="3">Transmembrane protein</fullName>
    </submittedName>
</protein>
<reference evidence="3" key="2">
    <citation type="submission" date="2019-09" db="UniProtKB">
        <authorList>
            <consortium name="WormBaseParasite"/>
        </authorList>
    </citation>
    <scope>IDENTIFICATION</scope>
</reference>
<dbReference type="AlphaFoldDB" id="A0A183G243"/>
<dbReference type="WBParaSite" id="HPBE_0001533501-mRNA-1">
    <property type="protein sequence ID" value="HPBE_0001533501-mRNA-1"/>
    <property type="gene ID" value="HPBE_0001533501"/>
</dbReference>